<proteinExistence type="predicted"/>
<evidence type="ECO:0000313" key="2">
    <source>
        <dbReference type="Proteomes" id="UP000320531"/>
    </source>
</evidence>
<reference evidence="1 2" key="1">
    <citation type="submission" date="2019-07" db="EMBL/GenBank/DDBJ databases">
        <title>Draft genome of C. aurimucosum strain 14-2523.</title>
        <authorList>
            <person name="Pacheco L.G.C."/>
            <person name="Aguiar E.R.G.R."/>
            <person name="Navas J."/>
            <person name="Santos C.S."/>
            <person name="Rocha D.J.P.G."/>
        </authorList>
    </citation>
    <scope>NUCLEOTIDE SEQUENCE [LARGE SCALE GENOMIC DNA]</scope>
    <source>
        <strain evidence="1 2">14-2523</strain>
    </source>
</reference>
<sequence>MSSAKGRSLNLLVICNAYPSKSDLYRNGFIHRRVKEYQENGAIVEVYYNHQPVSEPYKYDYDGVAVTVGNDAALYEKVRDETFDAFLVHFAEPSRIEPLVRAGVRGPVLVWIHGFEAEAWHRRWFNFIQSPQTMREALEKKVQYYELQNAYLGSLVRDRPLDMTFINVSEWFKSMVVEPDLGVEFKNDYVIPNLVDEKVFPIGKNQMQIV</sequence>
<gene>
    <name evidence="1" type="ORF">FQK23_03955</name>
</gene>
<evidence type="ECO:0000313" key="1">
    <source>
        <dbReference type="EMBL" id="TVU57072.1"/>
    </source>
</evidence>
<dbReference type="Proteomes" id="UP000320531">
    <property type="component" value="Unassembled WGS sequence"/>
</dbReference>
<dbReference type="EMBL" id="VMTY01000009">
    <property type="protein sequence ID" value="TVU57072.1"/>
    <property type="molecule type" value="Genomic_DNA"/>
</dbReference>
<comment type="caution">
    <text evidence="1">The sequence shown here is derived from an EMBL/GenBank/DDBJ whole genome shotgun (WGS) entry which is preliminary data.</text>
</comment>
<protein>
    <recommendedName>
        <fullName evidence="3">Glycosyltransferase family 4 protein</fullName>
    </recommendedName>
</protein>
<organism evidence="1 2">
    <name type="scientific">Corynebacterium aurimucosum</name>
    <dbReference type="NCBI Taxonomy" id="169292"/>
    <lineage>
        <taxon>Bacteria</taxon>
        <taxon>Bacillati</taxon>
        <taxon>Actinomycetota</taxon>
        <taxon>Actinomycetes</taxon>
        <taxon>Mycobacteriales</taxon>
        <taxon>Corynebacteriaceae</taxon>
        <taxon>Corynebacterium</taxon>
    </lineage>
</organism>
<name>A0A558GJK9_9CORY</name>
<accession>A0A558GJK9</accession>
<evidence type="ECO:0008006" key="3">
    <source>
        <dbReference type="Google" id="ProtNLM"/>
    </source>
</evidence>
<dbReference type="AlphaFoldDB" id="A0A558GJK9"/>